<dbReference type="AlphaFoldDB" id="A0A9Q3Q440"/>
<sequence>MKIQMRNHKILTQIPGELEHEVKCRCNQVGTLDDMTNTLQDVRKRKNIGKNYLYRGNSFKEKQPYRLYNKDKPKDKIEDVTKKKNAHHNCGSTDHYAKN</sequence>
<dbReference type="EMBL" id="AVOT02112503">
    <property type="protein sequence ID" value="MBW0582442.1"/>
    <property type="molecule type" value="Genomic_DNA"/>
</dbReference>
<proteinExistence type="predicted"/>
<reference evidence="2" key="1">
    <citation type="submission" date="2021-03" db="EMBL/GenBank/DDBJ databases">
        <title>Draft genome sequence of rust myrtle Austropuccinia psidii MF-1, a brazilian biotype.</title>
        <authorList>
            <person name="Quecine M.C."/>
            <person name="Pachon D.M.R."/>
            <person name="Bonatelli M.L."/>
            <person name="Correr F.H."/>
            <person name="Franceschini L.M."/>
            <person name="Leite T.F."/>
            <person name="Margarido G.R.A."/>
            <person name="Almeida C.A."/>
            <person name="Ferrarezi J.A."/>
            <person name="Labate C.A."/>
        </authorList>
    </citation>
    <scope>NUCLEOTIDE SEQUENCE</scope>
    <source>
        <strain evidence="2">MF-1</strain>
    </source>
</reference>
<name>A0A9Q3Q440_9BASI</name>
<protein>
    <submittedName>
        <fullName evidence="2">Uncharacterized protein</fullName>
    </submittedName>
</protein>
<evidence type="ECO:0000313" key="3">
    <source>
        <dbReference type="Proteomes" id="UP000765509"/>
    </source>
</evidence>
<evidence type="ECO:0000256" key="1">
    <source>
        <dbReference type="SAM" id="MobiDB-lite"/>
    </source>
</evidence>
<organism evidence="2 3">
    <name type="scientific">Austropuccinia psidii MF-1</name>
    <dbReference type="NCBI Taxonomy" id="1389203"/>
    <lineage>
        <taxon>Eukaryota</taxon>
        <taxon>Fungi</taxon>
        <taxon>Dikarya</taxon>
        <taxon>Basidiomycota</taxon>
        <taxon>Pucciniomycotina</taxon>
        <taxon>Pucciniomycetes</taxon>
        <taxon>Pucciniales</taxon>
        <taxon>Sphaerophragmiaceae</taxon>
        <taxon>Austropuccinia</taxon>
    </lineage>
</organism>
<accession>A0A9Q3Q440</accession>
<gene>
    <name evidence="2" type="ORF">O181_122157</name>
</gene>
<feature type="region of interest" description="Disordered" evidence="1">
    <location>
        <begin position="79"/>
        <end position="99"/>
    </location>
</feature>
<comment type="caution">
    <text evidence="2">The sequence shown here is derived from an EMBL/GenBank/DDBJ whole genome shotgun (WGS) entry which is preliminary data.</text>
</comment>
<keyword evidence="3" id="KW-1185">Reference proteome</keyword>
<evidence type="ECO:0000313" key="2">
    <source>
        <dbReference type="EMBL" id="MBW0582442.1"/>
    </source>
</evidence>
<dbReference type="Proteomes" id="UP000765509">
    <property type="component" value="Unassembled WGS sequence"/>
</dbReference>